<dbReference type="InterPro" id="IPR011263">
    <property type="entry name" value="DNA-dir_RNA_pol_RpoA/D/Rpb3"/>
</dbReference>
<keyword evidence="2" id="KW-0804">Transcription</keyword>
<dbReference type="AlphaFoldDB" id="A0A1X0QBG0"/>
<dbReference type="EMBL" id="LTAI01001064">
    <property type="protein sequence ID" value="ORD97034.1"/>
    <property type="molecule type" value="Genomic_DNA"/>
</dbReference>
<dbReference type="InterPro" id="IPR050518">
    <property type="entry name" value="Rpo3/RPB3_RNA_Pol_subunit"/>
</dbReference>
<evidence type="ECO:0000256" key="2">
    <source>
        <dbReference type="ARBA" id="ARBA00023163"/>
    </source>
</evidence>
<dbReference type="Gene3D" id="3.30.1360.10">
    <property type="entry name" value="RNA polymerase, RBP11-like subunit"/>
    <property type="match status" value="1"/>
</dbReference>
<feature type="domain" description="DNA-directed RNA polymerase RpoA/D/Rpb3-type" evidence="3">
    <location>
        <begin position="39"/>
        <end position="276"/>
    </location>
</feature>
<sequence>MFEFKEDSIIKDIDFTTKVGLNKTLESFEFNIIKKEDNYLEFDIKNCHTSVVNTLRRIILTEIPTIAFHLVTITENNTIFTDEYLAHRIGLILIRKLSDEVEISNLKYNLKCFNDTNKNMNVYSNSIYGDDRIEIKRNVLIAKLAPGNSINMTIQLATGIGKDHAKWSPVSMCTFRLMPKIEIFKEFRDEDAIELQKLFSPGVIGIKNSIAYVENPRLEMMSREFLRYEKFSKHIKLSRENLWYTFTIETINEDPLILLNKSLEIFKEKANNLKERLNEELI</sequence>
<dbReference type="InterPro" id="IPR036643">
    <property type="entry name" value="RNApol_insert_sf"/>
</dbReference>
<accession>A0A1X0QBG0</accession>
<dbReference type="GO" id="GO:0006351">
    <property type="term" value="P:DNA-templated transcription"/>
    <property type="evidence" value="ECO:0007669"/>
    <property type="project" value="InterPro"/>
</dbReference>
<name>A0A1X0QBG0_9MICR</name>
<proteinExistence type="predicted"/>
<dbReference type="Gene3D" id="2.170.120.12">
    <property type="entry name" value="DNA-directed RNA polymerase, insert domain"/>
    <property type="match status" value="1"/>
</dbReference>
<evidence type="ECO:0000313" key="5">
    <source>
        <dbReference type="Proteomes" id="UP000192501"/>
    </source>
</evidence>
<dbReference type="PANTHER" id="PTHR11800">
    <property type="entry name" value="DNA-DIRECTED RNA POLYMERASE"/>
    <property type="match status" value="1"/>
</dbReference>
<reference evidence="4 5" key="1">
    <citation type="journal article" date="2017" name="Environ. Microbiol.">
        <title>Decay of the glycolytic pathway and adaptation to intranuclear parasitism within Enterocytozoonidae microsporidia.</title>
        <authorList>
            <person name="Wiredu Boakye D."/>
            <person name="Jaroenlak P."/>
            <person name="Prachumwat A."/>
            <person name="Williams T.A."/>
            <person name="Bateman K.S."/>
            <person name="Itsathitphaisarn O."/>
            <person name="Sritunyalucksana K."/>
            <person name="Paszkiewicz K.H."/>
            <person name="Moore K.A."/>
            <person name="Stentiford G.D."/>
            <person name="Williams B.A."/>
        </authorList>
    </citation>
    <scope>NUCLEOTIDE SEQUENCE [LARGE SCALE GENOMIC DNA]</scope>
    <source>
        <strain evidence="5">canceri</strain>
    </source>
</reference>
<dbReference type="GO" id="GO:0005666">
    <property type="term" value="C:RNA polymerase III complex"/>
    <property type="evidence" value="ECO:0007669"/>
    <property type="project" value="TreeGrafter"/>
</dbReference>
<dbReference type="Pfam" id="PF01193">
    <property type="entry name" value="RNA_pol_L"/>
    <property type="match status" value="1"/>
</dbReference>
<dbReference type="Pfam" id="PF01000">
    <property type="entry name" value="RNA_pol_A_bac"/>
    <property type="match status" value="1"/>
</dbReference>
<dbReference type="VEuPathDB" id="MicrosporidiaDB:A0H76_386"/>
<organism evidence="4 5">
    <name type="scientific">Hepatospora eriocheir</name>
    <dbReference type="NCBI Taxonomy" id="1081669"/>
    <lineage>
        <taxon>Eukaryota</taxon>
        <taxon>Fungi</taxon>
        <taxon>Fungi incertae sedis</taxon>
        <taxon>Microsporidia</taxon>
        <taxon>Hepatosporidae</taxon>
        <taxon>Hepatospora</taxon>
    </lineage>
</organism>
<evidence type="ECO:0000259" key="3">
    <source>
        <dbReference type="SMART" id="SM00662"/>
    </source>
</evidence>
<evidence type="ECO:0000313" key="4">
    <source>
        <dbReference type="EMBL" id="ORD97034.1"/>
    </source>
</evidence>
<gene>
    <name evidence="4" type="primary">RPAC1</name>
    <name evidence="4" type="ORF">A0H76_386</name>
</gene>
<dbReference type="Proteomes" id="UP000192501">
    <property type="component" value="Unassembled WGS sequence"/>
</dbReference>
<dbReference type="SUPFAM" id="SSF56553">
    <property type="entry name" value="Insert subdomain of RNA polymerase alpha subunit"/>
    <property type="match status" value="1"/>
</dbReference>
<dbReference type="SMART" id="SM00662">
    <property type="entry name" value="RPOLD"/>
    <property type="match status" value="1"/>
</dbReference>
<keyword evidence="1" id="KW-0240">DNA-directed RNA polymerase</keyword>
<dbReference type="InterPro" id="IPR036603">
    <property type="entry name" value="RBP11-like"/>
</dbReference>
<dbReference type="VEuPathDB" id="MicrosporidiaDB:HERIO_1055"/>
<dbReference type="GO" id="GO:0005736">
    <property type="term" value="C:RNA polymerase I complex"/>
    <property type="evidence" value="ECO:0007669"/>
    <property type="project" value="TreeGrafter"/>
</dbReference>
<dbReference type="InterPro" id="IPR011262">
    <property type="entry name" value="DNA-dir_RNA_pol_insert"/>
</dbReference>
<dbReference type="GO" id="GO:0055029">
    <property type="term" value="C:nuclear DNA-directed RNA polymerase complex"/>
    <property type="evidence" value="ECO:0007669"/>
    <property type="project" value="UniProtKB-ARBA"/>
</dbReference>
<dbReference type="GO" id="GO:0046983">
    <property type="term" value="F:protein dimerization activity"/>
    <property type="evidence" value="ECO:0007669"/>
    <property type="project" value="InterPro"/>
</dbReference>
<dbReference type="GO" id="GO:0003899">
    <property type="term" value="F:DNA-directed RNA polymerase activity"/>
    <property type="evidence" value="ECO:0007669"/>
    <property type="project" value="InterPro"/>
</dbReference>
<dbReference type="PANTHER" id="PTHR11800:SF13">
    <property type="entry name" value="DNA-DIRECTED RNA POLYMERASES I AND III SUBUNIT RPAC1"/>
    <property type="match status" value="1"/>
</dbReference>
<dbReference type="SUPFAM" id="SSF55257">
    <property type="entry name" value="RBP11-like subunits of RNA polymerase"/>
    <property type="match status" value="1"/>
</dbReference>
<protein>
    <submittedName>
        <fullName evidence="4">RPAC1</fullName>
    </submittedName>
</protein>
<comment type="caution">
    <text evidence="4">The sequence shown here is derived from an EMBL/GenBank/DDBJ whole genome shotgun (WGS) entry which is preliminary data.</text>
</comment>
<evidence type="ECO:0000256" key="1">
    <source>
        <dbReference type="ARBA" id="ARBA00022478"/>
    </source>
</evidence>
<dbReference type="Gene3D" id="3.30.70.3110">
    <property type="match status" value="1"/>
</dbReference>